<evidence type="ECO:0000259" key="2">
    <source>
        <dbReference type="PROSITE" id="PS50404"/>
    </source>
</evidence>
<evidence type="ECO:0000259" key="3">
    <source>
        <dbReference type="PROSITE" id="PS50405"/>
    </source>
</evidence>
<dbReference type="PANTHER" id="PTHR43969:SF9">
    <property type="entry name" value="GLUTATHIONE S TRANSFERASE D10, ISOFORM A-RELATED"/>
    <property type="match status" value="1"/>
</dbReference>
<dbReference type="Pfam" id="PF13417">
    <property type="entry name" value="GST_N_3"/>
    <property type="match status" value="1"/>
</dbReference>
<accession>A0A1E1X6M9</accession>
<organism evidence="4">
    <name type="scientific">Amblyomma aureolatum</name>
    <dbReference type="NCBI Taxonomy" id="187763"/>
    <lineage>
        <taxon>Eukaryota</taxon>
        <taxon>Metazoa</taxon>
        <taxon>Ecdysozoa</taxon>
        <taxon>Arthropoda</taxon>
        <taxon>Chelicerata</taxon>
        <taxon>Arachnida</taxon>
        <taxon>Acari</taxon>
        <taxon>Parasitiformes</taxon>
        <taxon>Ixodida</taxon>
        <taxon>Ixodoidea</taxon>
        <taxon>Ixodidae</taxon>
        <taxon>Amblyomminae</taxon>
        <taxon>Amblyomma</taxon>
    </lineage>
</organism>
<dbReference type="InterPro" id="IPR036249">
    <property type="entry name" value="Thioredoxin-like_sf"/>
</dbReference>
<dbReference type="SUPFAM" id="SSF52833">
    <property type="entry name" value="Thioredoxin-like"/>
    <property type="match status" value="1"/>
</dbReference>
<protein>
    <submittedName>
        <fullName evidence="4">Putative glutathione s-transferase</fullName>
    </submittedName>
</protein>
<dbReference type="Gene3D" id="1.20.1050.10">
    <property type="match status" value="1"/>
</dbReference>
<comment type="subunit">
    <text evidence="1">Homodimer.</text>
</comment>
<dbReference type="PROSITE" id="PS50405">
    <property type="entry name" value="GST_CTER"/>
    <property type="match status" value="1"/>
</dbReference>
<dbReference type="GO" id="GO:0006749">
    <property type="term" value="P:glutathione metabolic process"/>
    <property type="evidence" value="ECO:0007669"/>
    <property type="project" value="TreeGrafter"/>
</dbReference>
<sequence>MTVDLYYYPTSPQCAFVRIVAQKIGVQLRLHPLNGATRDASKEPFVKMNPQRTVPIIDDDGFVLAESRAIGMYLVNKYAPESPLYPREPQQRAVVDRMLFFEMSLMQENAYAALKDVIKRGSVTADRAQAVNNGFRTAVELLGSKSFLAGDELTLPDIGLALSLGITLKGLGGEEVQRFNELTDYHDRVRRELPEYDEHFEPMFAALTKSVAQSRLAKDEERK</sequence>
<dbReference type="InterPro" id="IPR010987">
    <property type="entry name" value="Glutathione-S-Trfase_C-like"/>
</dbReference>
<dbReference type="Gene3D" id="3.40.30.10">
    <property type="entry name" value="Glutaredoxin"/>
    <property type="match status" value="1"/>
</dbReference>
<feature type="domain" description="GST N-terminal" evidence="2">
    <location>
        <begin position="1"/>
        <end position="82"/>
    </location>
</feature>
<evidence type="ECO:0000313" key="4">
    <source>
        <dbReference type="EMBL" id="JAT94922.1"/>
    </source>
</evidence>
<proteinExistence type="evidence at transcript level"/>
<feature type="domain" description="GST C-terminal" evidence="3">
    <location>
        <begin position="88"/>
        <end position="220"/>
    </location>
</feature>
<dbReference type="PANTHER" id="PTHR43969">
    <property type="entry name" value="GLUTATHIONE S TRANSFERASE D10, ISOFORM A-RELATED"/>
    <property type="match status" value="1"/>
</dbReference>
<evidence type="ECO:0000256" key="1">
    <source>
        <dbReference type="ARBA" id="ARBA00011738"/>
    </source>
</evidence>
<dbReference type="AlphaFoldDB" id="A0A1E1X6M9"/>
<dbReference type="InterPro" id="IPR040079">
    <property type="entry name" value="Glutathione_S-Trfase"/>
</dbReference>
<dbReference type="InterPro" id="IPR036282">
    <property type="entry name" value="Glutathione-S-Trfase_C_sf"/>
</dbReference>
<dbReference type="EMBL" id="GFAC01004266">
    <property type="protein sequence ID" value="JAT94922.1"/>
    <property type="molecule type" value="mRNA"/>
</dbReference>
<dbReference type="GO" id="GO:0004364">
    <property type="term" value="F:glutathione transferase activity"/>
    <property type="evidence" value="ECO:0007669"/>
    <property type="project" value="TreeGrafter"/>
</dbReference>
<dbReference type="SFLD" id="SFLDG00358">
    <property type="entry name" value="Main_(cytGST)"/>
    <property type="match status" value="1"/>
</dbReference>
<name>A0A1E1X6M9_9ACAR</name>
<dbReference type="InterPro" id="IPR004045">
    <property type="entry name" value="Glutathione_S-Trfase_N"/>
</dbReference>
<dbReference type="SUPFAM" id="SSF47616">
    <property type="entry name" value="GST C-terminal domain-like"/>
    <property type="match status" value="1"/>
</dbReference>
<keyword evidence="4" id="KW-0808">Transferase</keyword>
<dbReference type="SFLD" id="SFLDS00019">
    <property type="entry name" value="Glutathione_Transferase_(cytos"/>
    <property type="match status" value="1"/>
</dbReference>
<dbReference type="PROSITE" id="PS50404">
    <property type="entry name" value="GST_NTER"/>
    <property type="match status" value="1"/>
</dbReference>
<reference evidence="4" key="1">
    <citation type="journal article" date="2017" name="Front. Cell. Infect. Microbiol.">
        <title>The Distinct Transcriptional Response of the Midgut of Amblyomma sculptum and Amblyomma aureolatum Ticks to Rickettsia rickettsii Correlates to Their Differences in Susceptibility to Infection.</title>
        <authorList>
            <person name="Martins L.A."/>
            <person name="Galletti M.F.B.M."/>
            <person name="Ribeiro J.M."/>
            <person name="Fujita A."/>
            <person name="Costa F.B."/>
            <person name="Labruna M.B."/>
            <person name="Daffre S."/>
            <person name="Fogaca A.C."/>
        </authorList>
    </citation>
    <scope>NUCLEOTIDE SEQUENCE</scope>
</reference>